<feature type="domain" description="Xylose isomerase-like TIM barrel" evidence="1">
    <location>
        <begin position="24"/>
        <end position="276"/>
    </location>
</feature>
<dbReference type="InterPro" id="IPR050312">
    <property type="entry name" value="IolE/XylAMocC-like"/>
</dbReference>
<evidence type="ECO:0000259" key="1">
    <source>
        <dbReference type="Pfam" id="PF01261"/>
    </source>
</evidence>
<gene>
    <name evidence="2" type="ORF">G8770_14920</name>
</gene>
<dbReference type="PANTHER" id="PTHR12110:SF48">
    <property type="entry name" value="BLL3656 PROTEIN"/>
    <property type="match status" value="1"/>
</dbReference>
<dbReference type="InterPro" id="IPR036237">
    <property type="entry name" value="Xyl_isomerase-like_sf"/>
</dbReference>
<dbReference type="Pfam" id="PF01261">
    <property type="entry name" value="AP_endonuc_2"/>
    <property type="match status" value="1"/>
</dbReference>
<dbReference type="SUPFAM" id="SSF51658">
    <property type="entry name" value="Xylose isomerase-like"/>
    <property type="match status" value="1"/>
</dbReference>
<dbReference type="EMBL" id="JAAONZ010000012">
    <property type="protein sequence ID" value="NHO66841.1"/>
    <property type="molecule type" value="Genomic_DNA"/>
</dbReference>
<evidence type="ECO:0000313" key="2">
    <source>
        <dbReference type="EMBL" id="NHO66841.1"/>
    </source>
</evidence>
<dbReference type="Proteomes" id="UP000787472">
    <property type="component" value="Unassembled WGS sequence"/>
</dbReference>
<dbReference type="RefSeq" id="WP_167188414.1">
    <property type="nucleotide sequence ID" value="NZ_JAAONZ010000012.1"/>
</dbReference>
<name>A0A9E5JWM0_9GAMM</name>
<dbReference type="AlphaFoldDB" id="A0A9E5JWM0"/>
<comment type="caution">
    <text evidence="2">The sequence shown here is derived from an EMBL/GenBank/DDBJ whole genome shotgun (WGS) entry which is preliminary data.</text>
</comment>
<dbReference type="InterPro" id="IPR013022">
    <property type="entry name" value="Xyl_isomerase-like_TIM-brl"/>
</dbReference>
<dbReference type="Gene3D" id="3.20.20.150">
    <property type="entry name" value="Divalent-metal-dependent TIM barrel enzymes"/>
    <property type="match status" value="1"/>
</dbReference>
<keyword evidence="3" id="KW-1185">Reference proteome</keyword>
<protein>
    <submittedName>
        <fullName evidence="2">TIM barrel protein</fullName>
    </submittedName>
</protein>
<dbReference type="PANTHER" id="PTHR12110">
    <property type="entry name" value="HYDROXYPYRUVATE ISOMERASE"/>
    <property type="match status" value="1"/>
</dbReference>
<reference evidence="2" key="1">
    <citation type="submission" date="2020-03" db="EMBL/GenBank/DDBJ databases">
        <authorList>
            <person name="Guo F."/>
        </authorList>
    </citation>
    <scope>NUCLEOTIDE SEQUENCE</scope>
    <source>
        <strain evidence="2">JCM 30134</strain>
    </source>
</reference>
<evidence type="ECO:0000313" key="3">
    <source>
        <dbReference type="Proteomes" id="UP000787472"/>
    </source>
</evidence>
<proteinExistence type="predicted"/>
<accession>A0A9E5JWM0</accession>
<organism evidence="2 3">
    <name type="scientific">Pseudomaricurvus hydrocarbonicus</name>
    <dbReference type="NCBI Taxonomy" id="1470433"/>
    <lineage>
        <taxon>Bacteria</taxon>
        <taxon>Pseudomonadati</taxon>
        <taxon>Pseudomonadota</taxon>
        <taxon>Gammaproteobacteria</taxon>
        <taxon>Cellvibrionales</taxon>
        <taxon>Cellvibrionaceae</taxon>
        <taxon>Pseudomaricurvus</taxon>
    </lineage>
</organism>
<sequence>MRNSTLNFSLWPACVRNHTFEQQLAAAARHGFSHLPIGLPTYRHLTATGKRPRDIRALAADYGVQLGHYDGFSGWAPVKYNSDLPAAAKQVFAASADECLAICESLGLKRICATGTFSPDQFPMEVLSDHFALFCDKAKTLEIQVDLEFLPMWGIPDLATAWNIYQPYQPSNAGILFDCWHFFRGNPDWQLLAKLPTNVIKTVQLADAALRPVVEDLFEECLQLRELPGKGELPLLRLLALLQRQQLTDIGPEIFSAQLDQLPANLAAQQAAETCRNLLKTTNLTLPSAG</sequence>